<reference evidence="2" key="1">
    <citation type="journal article" date="2020" name="Stud. Mycol.">
        <title>101 Dothideomycetes genomes: a test case for predicting lifestyles and emergence of pathogens.</title>
        <authorList>
            <person name="Haridas S."/>
            <person name="Albert R."/>
            <person name="Binder M."/>
            <person name="Bloem J."/>
            <person name="Labutti K."/>
            <person name="Salamov A."/>
            <person name="Andreopoulos B."/>
            <person name="Baker S."/>
            <person name="Barry K."/>
            <person name="Bills G."/>
            <person name="Bluhm B."/>
            <person name="Cannon C."/>
            <person name="Castanera R."/>
            <person name="Culley D."/>
            <person name="Daum C."/>
            <person name="Ezra D."/>
            <person name="Gonzalez J."/>
            <person name="Henrissat B."/>
            <person name="Kuo A."/>
            <person name="Liang C."/>
            <person name="Lipzen A."/>
            <person name="Lutzoni F."/>
            <person name="Magnuson J."/>
            <person name="Mondo S."/>
            <person name="Nolan M."/>
            <person name="Ohm R."/>
            <person name="Pangilinan J."/>
            <person name="Park H.-J."/>
            <person name="Ramirez L."/>
            <person name="Alfaro M."/>
            <person name="Sun H."/>
            <person name="Tritt A."/>
            <person name="Yoshinaga Y."/>
            <person name="Zwiers L.-H."/>
            <person name="Turgeon B."/>
            <person name="Goodwin S."/>
            <person name="Spatafora J."/>
            <person name="Crous P."/>
            <person name="Grigoriev I."/>
        </authorList>
    </citation>
    <scope>NUCLEOTIDE SEQUENCE</scope>
    <source>
        <strain evidence="2">CBS 115976</strain>
    </source>
</reference>
<dbReference type="InterPro" id="IPR002495">
    <property type="entry name" value="Glyco_trans_8"/>
</dbReference>
<keyword evidence="1" id="KW-0812">Transmembrane</keyword>
<keyword evidence="3" id="KW-1185">Reference proteome</keyword>
<dbReference type="PANTHER" id="PTHR11183">
    <property type="entry name" value="GLYCOGENIN SUBFAMILY MEMBER"/>
    <property type="match status" value="1"/>
</dbReference>
<organism evidence="2 3">
    <name type="scientific">Microthyrium microscopicum</name>
    <dbReference type="NCBI Taxonomy" id="703497"/>
    <lineage>
        <taxon>Eukaryota</taxon>
        <taxon>Fungi</taxon>
        <taxon>Dikarya</taxon>
        <taxon>Ascomycota</taxon>
        <taxon>Pezizomycotina</taxon>
        <taxon>Dothideomycetes</taxon>
        <taxon>Dothideomycetes incertae sedis</taxon>
        <taxon>Microthyriales</taxon>
        <taxon>Microthyriaceae</taxon>
        <taxon>Microthyrium</taxon>
    </lineage>
</organism>
<proteinExistence type="predicted"/>
<dbReference type="GO" id="GO:0016757">
    <property type="term" value="F:glycosyltransferase activity"/>
    <property type="evidence" value="ECO:0007669"/>
    <property type="project" value="InterPro"/>
</dbReference>
<evidence type="ECO:0000256" key="1">
    <source>
        <dbReference type="SAM" id="Phobius"/>
    </source>
</evidence>
<evidence type="ECO:0000313" key="3">
    <source>
        <dbReference type="Proteomes" id="UP000799302"/>
    </source>
</evidence>
<dbReference type="Pfam" id="PF01501">
    <property type="entry name" value="Glyco_transf_8"/>
    <property type="match status" value="1"/>
</dbReference>
<sequence>MVRGRRANFIIIGTLAIISLLILSYNYDSLPRTKLSLDSLPSSLRSKPKGPQYAYATFLSSRPEGNITEDSYVLATRVLAYQLLHHPVTKTTKNIPFLVIVPPHVPESIHELLTKEGATVIQVQNLVPATWEPSPGMARWIDQFTKLRLFELTEYDRILYMDNDMLITRSLDPIWDEEEVTLERVTKNSTEHIQPDEGERPAKISQHSRLNGGFFIFRPDEALFNYYKSVLEFGQAGRFDAGMMEMGLLNYAHRFEGNMPWVPLEPGKWSSNWPSYRDFERGAASLHDKFWDPANINWIDRRLVEMWWRVQGQMEGFWQAKDNSILGF</sequence>
<dbReference type="InterPro" id="IPR050587">
    <property type="entry name" value="GNT1/Glycosyltrans_8"/>
</dbReference>
<dbReference type="Gene3D" id="3.90.550.10">
    <property type="entry name" value="Spore Coat Polysaccharide Biosynthesis Protein SpsA, Chain A"/>
    <property type="match status" value="1"/>
</dbReference>
<keyword evidence="1" id="KW-0472">Membrane</keyword>
<keyword evidence="2" id="KW-0808">Transferase</keyword>
<evidence type="ECO:0000313" key="2">
    <source>
        <dbReference type="EMBL" id="KAF2665186.1"/>
    </source>
</evidence>
<dbReference type="Proteomes" id="UP000799302">
    <property type="component" value="Unassembled WGS sequence"/>
</dbReference>
<dbReference type="AlphaFoldDB" id="A0A6A6U0L0"/>
<keyword evidence="1" id="KW-1133">Transmembrane helix</keyword>
<dbReference type="EMBL" id="MU004241">
    <property type="protein sequence ID" value="KAF2665186.1"/>
    <property type="molecule type" value="Genomic_DNA"/>
</dbReference>
<dbReference type="SUPFAM" id="SSF53448">
    <property type="entry name" value="Nucleotide-diphospho-sugar transferases"/>
    <property type="match status" value="1"/>
</dbReference>
<gene>
    <name evidence="2" type="ORF">BT63DRAFT_378079</name>
</gene>
<protein>
    <submittedName>
        <fullName evidence="2">Nucleotide-diphospho-sugar transferase</fullName>
    </submittedName>
</protein>
<accession>A0A6A6U0L0</accession>
<dbReference type="InterPro" id="IPR029044">
    <property type="entry name" value="Nucleotide-diphossugar_trans"/>
</dbReference>
<name>A0A6A6U0L0_9PEZI</name>
<feature type="transmembrane region" description="Helical" evidence="1">
    <location>
        <begin position="7"/>
        <end position="27"/>
    </location>
</feature>
<dbReference type="OrthoDB" id="2014201at2759"/>